<name>A0A023X4N4_RUBRA</name>
<dbReference type="RefSeq" id="WP_156947972.1">
    <property type="nucleotide sequence ID" value="NZ_CP007514.1"/>
</dbReference>
<feature type="transmembrane region" description="Helical" evidence="2">
    <location>
        <begin position="91"/>
        <end position="113"/>
    </location>
</feature>
<dbReference type="HOGENOM" id="CLU_1711916_0_0_11"/>
<gene>
    <name evidence="3" type="ORF">RradSPS_2025</name>
</gene>
<feature type="transmembrane region" description="Helical" evidence="2">
    <location>
        <begin position="64"/>
        <end position="85"/>
    </location>
</feature>
<keyword evidence="2" id="KW-0472">Membrane</keyword>
<dbReference type="STRING" id="42256.RradSPS_2025"/>
<feature type="region of interest" description="Disordered" evidence="1">
    <location>
        <begin position="130"/>
        <end position="153"/>
    </location>
</feature>
<keyword evidence="2" id="KW-1133">Transmembrane helix</keyword>
<dbReference type="Proteomes" id="UP000025229">
    <property type="component" value="Chromosome"/>
</dbReference>
<organism evidence="3 4">
    <name type="scientific">Rubrobacter radiotolerans</name>
    <name type="common">Arthrobacter radiotolerans</name>
    <dbReference type="NCBI Taxonomy" id="42256"/>
    <lineage>
        <taxon>Bacteria</taxon>
        <taxon>Bacillati</taxon>
        <taxon>Actinomycetota</taxon>
        <taxon>Rubrobacteria</taxon>
        <taxon>Rubrobacterales</taxon>
        <taxon>Rubrobacteraceae</taxon>
        <taxon>Rubrobacter</taxon>
    </lineage>
</organism>
<evidence type="ECO:0000256" key="2">
    <source>
        <dbReference type="SAM" id="Phobius"/>
    </source>
</evidence>
<evidence type="ECO:0000256" key="1">
    <source>
        <dbReference type="SAM" id="MobiDB-lite"/>
    </source>
</evidence>
<evidence type="ECO:0000313" key="4">
    <source>
        <dbReference type="Proteomes" id="UP000025229"/>
    </source>
</evidence>
<dbReference type="KEGG" id="rrd:RradSPS_2025"/>
<dbReference type="AlphaFoldDB" id="A0A023X4N4"/>
<evidence type="ECO:0000313" key="3">
    <source>
        <dbReference type="EMBL" id="AHY47308.1"/>
    </source>
</evidence>
<dbReference type="EMBL" id="CP007514">
    <property type="protein sequence ID" value="AHY47308.1"/>
    <property type="molecule type" value="Genomic_DNA"/>
</dbReference>
<reference evidence="3 4" key="1">
    <citation type="submission" date="2014-03" db="EMBL/GenBank/DDBJ databases">
        <title>Complete genome sequence of the Radio-Resistant Rubrobacter radiotolerans RSPS-4.</title>
        <authorList>
            <person name="Egas C.C."/>
            <person name="Barroso C.C."/>
            <person name="Froufe H.J.C."/>
            <person name="Pacheco J.J."/>
            <person name="Albuquerque L.L."/>
            <person name="da Costa M.M.S."/>
        </authorList>
    </citation>
    <scope>NUCLEOTIDE SEQUENCE [LARGE SCALE GENOMIC DNA]</scope>
    <source>
        <strain evidence="3 4">RSPS-4</strain>
    </source>
</reference>
<accession>A0A023X4N4</accession>
<sequence length="153" mass="17417">MRFSYARLVAPLTRGLEAEIEARGEALKRDMELRNLAHQMGDWESVDAFEFRMRETYGELLPRYVVRGLINLVPHLLALCALYYLLPIVELPGGIRVSTVSAYIAFGVCFLVFHHYRGWRRRSAPEAADHTGARDFGETCPGQPDKQGRTYGE</sequence>
<protein>
    <submittedName>
        <fullName evidence="3">Uncharacterized protein</fullName>
    </submittedName>
</protein>
<proteinExistence type="predicted"/>
<keyword evidence="4" id="KW-1185">Reference proteome</keyword>
<keyword evidence="2" id="KW-0812">Transmembrane</keyword>